<dbReference type="SFLD" id="SFLDS00019">
    <property type="entry name" value="Glutathione_Transferase_(cytos"/>
    <property type="match status" value="1"/>
</dbReference>
<dbReference type="CDD" id="cd03051">
    <property type="entry name" value="GST_N_GTT2_like"/>
    <property type="match status" value="1"/>
</dbReference>
<dbReference type="RefSeq" id="WP_342210581.1">
    <property type="nucleotide sequence ID" value="NZ_FNUY01000008.1"/>
</dbReference>
<dbReference type="PROSITE" id="PS50404">
    <property type="entry name" value="GST_NTER"/>
    <property type="match status" value="1"/>
</dbReference>
<dbReference type="InterPro" id="IPR004046">
    <property type="entry name" value="GST_C"/>
</dbReference>
<name>A0A1H6BTC3_9HYPH</name>
<gene>
    <name evidence="4" type="ORF">SAMN04488115_10849</name>
</gene>
<dbReference type="InterPro" id="IPR034346">
    <property type="entry name" value="Gtt2-like_C"/>
</dbReference>
<accession>A0A1H6BTC3</accession>
<evidence type="ECO:0000313" key="4">
    <source>
        <dbReference type="EMBL" id="SEG63981.1"/>
    </source>
</evidence>
<dbReference type="Gene3D" id="1.20.1050.10">
    <property type="match status" value="1"/>
</dbReference>
<evidence type="ECO:0000313" key="5">
    <source>
        <dbReference type="Proteomes" id="UP000236743"/>
    </source>
</evidence>
<dbReference type="InterPro" id="IPR036282">
    <property type="entry name" value="Glutathione-S-Trfase_C_sf"/>
</dbReference>
<dbReference type="CDD" id="cd03182">
    <property type="entry name" value="GST_C_GTT2_like"/>
    <property type="match status" value="1"/>
</dbReference>
<feature type="domain" description="GST N-terminal" evidence="2">
    <location>
        <begin position="18"/>
        <end position="101"/>
    </location>
</feature>
<proteinExistence type="inferred from homology"/>
<dbReference type="SUPFAM" id="SSF52833">
    <property type="entry name" value="Thioredoxin-like"/>
    <property type="match status" value="1"/>
</dbReference>
<keyword evidence="5" id="KW-1185">Reference proteome</keyword>
<dbReference type="InterPro" id="IPR040079">
    <property type="entry name" value="Glutathione_S-Trfase"/>
</dbReference>
<comment type="similarity">
    <text evidence="1">Belongs to the GST superfamily.</text>
</comment>
<dbReference type="AlphaFoldDB" id="A0A1H6BTC3"/>
<organism evidence="4 5">
    <name type="scientific">Bosea lathyri</name>
    <dbReference type="NCBI Taxonomy" id="1036778"/>
    <lineage>
        <taxon>Bacteria</taxon>
        <taxon>Pseudomonadati</taxon>
        <taxon>Pseudomonadota</taxon>
        <taxon>Alphaproteobacteria</taxon>
        <taxon>Hyphomicrobiales</taxon>
        <taxon>Boseaceae</taxon>
        <taxon>Bosea</taxon>
    </lineage>
</organism>
<dbReference type="EMBL" id="FNUY01000008">
    <property type="protein sequence ID" value="SEG63981.1"/>
    <property type="molecule type" value="Genomic_DNA"/>
</dbReference>
<dbReference type="PANTHER" id="PTHR44051">
    <property type="entry name" value="GLUTATHIONE S-TRANSFERASE-RELATED"/>
    <property type="match status" value="1"/>
</dbReference>
<evidence type="ECO:0000256" key="1">
    <source>
        <dbReference type="RuleBase" id="RU003494"/>
    </source>
</evidence>
<evidence type="ECO:0000259" key="2">
    <source>
        <dbReference type="PROSITE" id="PS50404"/>
    </source>
</evidence>
<dbReference type="Pfam" id="PF00043">
    <property type="entry name" value="GST_C"/>
    <property type="match status" value="1"/>
</dbReference>
<feature type="domain" description="GST C-terminal" evidence="3">
    <location>
        <begin position="106"/>
        <end position="222"/>
    </location>
</feature>
<dbReference type="InterPro" id="IPR034345">
    <property type="entry name" value="Gtt2-like_N"/>
</dbReference>
<dbReference type="GO" id="GO:0016740">
    <property type="term" value="F:transferase activity"/>
    <property type="evidence" value="ECO:0007669"/>
    <property type="project" value="UniProtKB-KW"/>
</dbReference>
<sequence length="222" mass="25016">MVDLASFGMVGSARMGEVSMKLYDGARAPNPRRVRIFFAEKGVPLPELIPIDITKKEHKSEAFTKLNPAQRLPVLELDDGTALAETIAICRYLEGLHPTPPLFGRDPKEQALIEMWNRRVELGLFSSVSAVFRHSHPSMAELEEQVPEWAEANREQVDDHLWILELQLAGNPYVCGDSLTVADITAGIAIDFMKPSRIRLPEEFVHIRRWHGELAARPSWKA</sequence>
<dbReference type="SUPFAM" id="SSF47616">
    <property type="entry name" value="GST C-terminal domain-like"/>
    <property type="match status" value="1"/>
</dbReference>
<keyword evidence="4" id="KW-0808">Transferase</keyword>
<dbReference type="Gene3D" id="3.40.30.10">
    <property type="entry name" value="Glutaredoxin"/>
    <property type="match status" value="1"/>
</dbReference>
<dbReference type="InterPro" id="IPR010987">
    <property type="entry name" value="Glutathione-S-Trfase_C-like"/>
</dbReference>
<dbReference type="Pfam" id="PF02798">
    <property type="entry name" value="GST_N"/>
    <property type="match status" value="1"/>
</dbReference>
<dbReference type="Proteomes" id="UP000236743">
    <property type="component" value="Unassembled WGS sequence"/>
</dbReference>
<dbReference type="SFLD" id="SFLDG00358">
    <property type="entry name" value="Main_(cytGST)"/>
    <property type="match status" value="1"/>
</dbReference>
<dbReference type="PANTHER" id="PTHR44051:SF8">
    <property type="entry name" value="GLUTATHIONE S-TRANSFERASE GSTA"/>
    <property type="match status" value="1"/>
</dbReference>
<evidence type="ECO:0000259" key="3">
    <source>
        <dbReference type="PROSITE" id="PS50405"/>
    </source>
</evidence>
<protein>
    <submittedName>
        <fullName evidence="4">Glutathione S-transferase</fullName>
    </submittedName>
</protein>
<dbReference type="InterPro" id="IPR004045">
    <property type="entry name" value="Glutathione_S-Trfase_N"/>
</dbReference>
<dbReference type="InterPro" id="IPR036249">
    <property type="entry name" value="Thioredoxin-like_sf"/>
</dbReference>
<dbReference type="PROSITE" id="PS50405">
    <property type="entry name" value="GST_CTER"/>
    <property type="match status" value="1"/>
</dbReference>
<reference evidence="4 5" key="1">
    <citation type="submission" date="2016-10" db="EMBL/GenBank/DDBJ databases">
        <authorList>
            <person name="de Groot N.N."/>
        </authorList>
    </citation>
    <scope>NUCLEOTIDE SEQUENCE [LARGE SCALE GENOMIC DNA]</scope>
    <source>
        <strain evidence="4 5">DSM 26656</strain>
    </source>
</reference>